<reference evidence="3" key="2">
    <citation type="submission" date="2023-05" db="EMBL/GenBank/DDBJ databases">
        <authorList>
            <consortium name="Lawrence Berkeley National Laboratory"/>
            <person name="Steindorff A."/>
            <person name="Hensen N."/>
            <person name="Bonometti L."/>
            <person name="Westerberg I."/>
            <person name="Brannstrom I.O."/>
            <person name="Guillou S."/>
            <person name="Cros-Aarteil S."/>
            <person name="Calhoun S."/>
            <person name="Haridas S."/>
            <person name="Kuo A."/>
            <person name="Mondo S."/>
            <person name="Pangilinan J."/>
            <person name="Riley R."/>
            <person name="Labutti K."/>
            <person name="Andreopoulos B."/>
            <person name="Lipzen A."/>
            <person name="Chen C."/>
            <person name="Yanf M."/>
            <person name="Daum C."/>
            <person name="Ng V."/>
            <person name="Clum A."/>
            <person name="Ohm R."/>
            <person name="Martin F."/>
            <person name="Silar P."/>
            <person name="Natvig D."/>
            <person name="Lalanne C."/>
            <person name="Gautier V."/>
            <person name="Ament-Velasquez S.L."/>
            <person name="Kruys A."/>
            <person name="Hutchinson M.I."/>
            <person name="Powell A.J."/>
            <person name="Barry K."/>
            <person name="Miller A.N."/>
            <person name="Grigoriev I.V."/>
            <person name="Debuchy R."/>
            <person name="Gladieux P."/>
            <person name="Thoren M.H."/>
            <person name="Johannesson H."/>
        </authorList>
    </citation>
    <scope>NUCLEOTIDE SEQUENCE</scope>
    <source>
        <strain evidence="3">CBS 990.96</strain>
    </source>
</reference>
<dbReference type="AlphaFoldDB" id="A0AAN7BIP5"/>
<gene>
    <name evidence="3" type="ORF">QBC38DRAFT_446875</name>
</gene>
<evidence type="ECO:0000313" key="4">
    <source>
        <dbReference type="Proteomes" id="UP001301958"/>
    </source>
</evidence>
<keyword evidence="2" id="KW-0812">Transmembrane</keyword>
<feature type="transmembrane region" description="Helical" evidence="2">
    <location>
        <begin position="618"/>
        <end position="637"/>
    </location>
</feature>
<sequence>MIRHPDALFGSRNTSIERCKDYGKHGHEIQQRTILVGYSCSNHSGIFADSRNEDSNESSHASSGSSSRDIPLGWSTRQTLIWKYRQQSANSKIQNLSLNKPDKPPVLPEAKTQSNTQNLEFTWTKTPSRKYFIPFSTKDLRFLWPQVVRISGSQNRSRRNIEALLRLYSNDLQDIATTPNNFAACKFVRRIRRNLSQRIIEALHYDLSEKQDDEEREGQKQFEENNGVIDDYDDSFNTLYATAEAFLFETDPIIHLQSNLTAFVQLQTTWDSIQVYLDNIAIKFWRNNVKEGKTRVTWTCVSTSRISQKLSSTTNSGRKCWRNLYDDFIELTPGAVKDLEDDLRYLNTKPLPLLPSFQDFTHSAANSQQQTAPSQKLGRLKWNTVQTFLKGVFKHPVLPQHKQRIPLQIPGACQPKTSPQNNPHSHTFLLLCMPYFQLASKLQQPDVCRINSDQELFHLLRNKYDKARSRWNQLSSKLRKVQGIEFVQFELYSSQLVDLRSRPSVPDVKTPKGSAYVYDPVPVDYLPPIGSNHLTHLFHHPDHAEPLPLLHRKIPKLKKPSNLTACPIKDTETGWGLHFIEGTNWNTVFILGCVGFLLSLLVAIIWAVCKNGDVQGKFAMAGFTVAFRGFVVGYLGSLKDGDGEKVK</sequence>
<comment type="caution">
    <text evidence="3">The sequence shown here is derived from an EMBL/GenBank/DDBJ whole genome shotgun (WGS) entry which is preliminary data.</text>
</comment>
<evidence type="ECO:0000256" key="2">
    <source>
        <dbReference type="SAM" id="Phobius"/>
    </source>
</evidence>
<keyword evidence="2" id="KW-1133">Transmembrane helix</keyword>
<reference evidence="3" key="1">
    <citation type="journal article" date="2023" name="Mol. Phylogenet. Evol.">
        <title>Genome-scale phylogeny and comparative genomics of the fungal order Sordariales.</title>
        <authorList>
            <person name="Hensen N."/>
            <person name="Bonometti L."/>
            <person name="Westerberg I."/>
            <person name="Brannstrom I.O."/>
            <person name="Guillou S."/>
            <person name="Cros-Aarteil S."/>
            <person name="Calhoun S."/>
            <person name="Haridas S."/>
            <person name="Kuo A."/>
            <person name="Mondo S."/>
            <person name="Pangilinan J."/>
            <person name="Riley R."/>
            <person name="LaButti K."/>
            <person name="Andreopoulos B."/>
            <person name="Lipzen A."/>
            <person name="Chen C."/>
            <person name="Yan M."/>
            <person name="Daum C."/>
            <person name="Ng V."/>
            <person name="Clum A."/>
            <person name="Steindorff A."/>
            <person name="Ohm R.A."/>
            <person name="Martin F."/>
            <person name="Silar P."/>
            <person name="Natvig D.O."/>
            <person name="Lalanne C."/>
            <person name="Gautier V."/>
            <person name="Ament-Velasquez S.L."/>
            <person name="Kruys A."/>
            <person name="Hutchinson M.I."/>
            <person name="Powell A.J."/>
            <person name="Barry K."/>
            <person name="Miller A.N."/>
            <person name="Grigoriev I.V."/>
            <person name="Debuchy R."/>
            <person name="Gladieux P."/>
            <person name="Hiltunen Thoren M."/>
            <person name="Johannesson H."/>
        </authorList>
    </citation>
    <scope>NUCLEOTIDE SEQUENCE</scope>
    <source>
        <strain evidence="3">CBS 990.96</strain>
    </source>
</reference>
<dbReference type="EMBL" id="MU865407">
    <property type="protein sequence ID" value="KAK4224003.1"/>
    <property type="molecule type" value="Genomic_DNA"/>
</dbReference>
<feature type="transmembrane region" description="Helical" evidence="2">
    <location>
        <begin position="588"/>
        <end position="609"/>
    </location>
</feature>
<protein>
    <submittedName>
        <fullName evidence="3">Uncharacterized protein</fullName>
    </submittedName>
</protein>
<dbReference type="Proteomes" id="UP001301958">
    <property type="component" value="Unassembled WGS sequence"/>
</dbReference>
<feature type="region of interest" description="Disordered" evidence="1">
    <location>
        <begin position="50"/>
        <end position="70"/>
    </location>
</feature>
<feature type="compositionally biased region" description="Low complexity" evidence="1">
    <location>
        <begin position="58"/>
        <end position="67"/>
    </location>
</feature>
<proteinExistence type="predicted"/>
<accession>A0AAN7BIP5</accession>
<keyword evidence="2" id="KW-0472">Membrane</keyword>
<keyword evidence="4" id="KW-1185">Reference proteome</keyword>
<name>A0AAN7BIP5_9PEZI</name>
<evidence type="ECO:0000313" key="3">
    <source>
        <dbReference type="EMBL" id="KAK4224003.1"/>
    </source>
</evidence>
<evidence type="ECO:0000256" key="1">
    <source>
        <dbReference type="SAM" id="MobiDB-lite"/>
    </source>
</evidence>
<organism evidence="3 4">
    <name type="scientific">Podospora fimiseda</name>
    <dbReference type="NCBI Taxonomy" id="252190"/>
    <lineage>
        <taxon>Eukaryota</taxon>
        <taxon>Fungi</taxon>
        <taxon>Dikarya</taxon>
        <taxon>Ascomycota</taxon>
        <taxon>Pezizomycotina</taxon>
        <taxon>Sordariomycetes</taxon>
        <taxon>Sordariomycetidae</taxon>
        <taxon>Sordariales</taxon>
        <taxon>Podosporaceae</taxon>
        <taxon>Podospora</taxon>
    </lineage>
</organism>